<accession>A0A1I3HT87</accession>
<dbReference type="EMBL" id="FOQH01000006">
    <property type="protein sequence ID" value="SFI38978.1"/>
    <property type="molecule type" value="Genomic_DNA"/>
</dbReference>
<evidence type="ECO:0000256" key="5">
    <source>
        <dbReference type="ARBA" id="ARBA00022692"/>
    </source>
</evidence>
<dbReference type="FunFam" id="1.10.3720.10:FF:000088">
    <property type="entry name" value="Iron(III) ABC transporter, permease protein"/>
    <property type="match status" value="1"/>
</dbReference>
<protein>
    <submittedName>
        <fullName evidence="10">Iron(III) transport system permease protein</fullName>
    </submittedName>
</protein>
<comment type="similarity">
    <text evidence="8">Belongs to the binding-protein-dependent transport system permease family.</text>
</comment>
<feature type="transmembrane region" description="Helical" evidence="8">
    <location>
        <begin position="160"/>
        <end position="180"/>
    </location>
</feature>
<evidence type="ECO:0000256" key="7">
    <source>
        <dbReference type="ARBA" id="ARBA00023136"/>
    </source>
</evidence>
<keyword evidence="3" id="KW-1003">Cell membrane</keyword>
<dbReference type="Proteomes" id="UP000199377">
    <property type="component" value="Unassembled WGS sequence"/>
</dbReference>
<evidence type="ECO:0000259" key="9">
    <source>
        <dbReference type="PROSITE" id="PS50928"/>
    </source>
</evidence>
<feature type="transmembrane region" description="Helical" evidence="8">
    <location>
        <begin position="81"/>
        <end position="103"/>
    </location>
</feature>
<evidence type="ECO:0000256" key="1">
    <source>
        <dbReference type="ARBA" id="ARBA00004429"/>
    </source>
</evidence>
<keyword evidence="6 8" id="KW-1133">Transmembrane helix</keyword>
<feature type="transmembrane region" description="Helical" evidence="8">
    <location>
        <begin position="33"/>
        <end position="57"/>
    </location>
</feature>
<feature type="transmembrane region" description="Helical" evidence="8">
    <location>
        <begin position="425"/>
        <end position="446"/>
    </location>
</feature>
<dbReference type="PANTHER" id="PTHR43357:SF3">
    <property type="entry name" value="FE(3+)-TRANSPORT SYSTEM PERMEASE PROTEIN FBPB 2"/>
    <property type="match status" value="1"/>
</dbReference>
<dbReference type="Gene3D" id="1.10.3720.10">
    <property type="entry name" value="MetI-like"/>
    <property type="match status" value="2"/>
</dbReference>
<dbReference type="Pfam" id="PF00528">
    <property type="entry name" value="BPD_transp_1"/>
    <property type="match status" value="1"/>
</dbReference>
<evidence type="ECO:0000256" key="4">
    <source>
        <dbReference type="ARBA" id="ARBA00022519"/>
    </source>
</evidence>
<dbReference type="OrthoDB" id="9790211at2"/>
<keyword evidence="5 8" id="KW-0812">Transmembrane</keyword>
<organism evidence="10 11">
    <name type="scientific">Albimonas pacifica</name>
    <dbReference type="NCBI Taxonomy" id="1114924"/>
    <lineage>
        <taxon>Bacteria</taxon>
        <taxon>Pseudomonadati</taxon>
        <taxon>Pseudomonadota</taxon>
        <taxon>Alphaproteobacteria</taxon>
        <taxon>Rhodobacterales</taxon>
        <taxon>Paracoccaceae</taxon>
        <taxon>Albimonas</taxon>
    </lineage>
</organism>
<sequence length="569" mass="59631">MSQSSLEAASVPLLRRLRFGRGRGPRAASSRGLTWPAWALAALCALPAISVAVSAVTGDWSLWSLLMATVLPRYAWTTVELALLVAAGSLLMGVGSAVLVTACRFPGRRFFEVALIAPLAFPAYVLAYAYTWALDHPGPVQSGLRALMGWGPRDYWFPEIRSLGGAALMLSLVLYPYVYLLTRAALIHQSVTAAQVARTLGLGPWGVLFRVTLPMARPAIVGGLALAMMETIADFGAVSHFGVQTFATGVYRAWFSMGDRVAAAQLSLCLLSLAVALVALERAQRGRARRHQAGRRYERLTEVALSGWQGRAAALACAVPVAFGFAVPLGMLGWMAWSSWSGLGVERYWGFAANTLMLSASAAALVMGAALLIGYAVRLAPGPGAKAAQLAASVGYAAPGSVIAVGLLGPLAFTDNAVDAWAREALGVSTGLILTGTVGGILLAYLSRFMAAGLNAVSAGFEGLGPNLDSSARVLGCNVWGVVARVHAPLLRGSLLTGALIVFVDVTKELPATLMLRPFDFDTLAVQAYRLASDERLTEAAAPSLAIAAVGMAPVLLLARSIRKSRPGS</sequence>
<dbReference type="CDD" id="cd06261">
    <property type="entry name" value="TM_PBP2"/>
    <property type="match status" value="2"/>
</dbReference>
<keyword evidence="11" id="KW-1185">Reference proteome</keyword>
<dbReference type="InterPro" id="IPR000515">
    <property type="entry name" value="MetI-like"/>
</dbReference>
<dbReference type="PROSITE" id="PS50928">
    <property type="entry name" value="ABC_TM1"/>
    <property type="match status" value="2"/>
</dbReference>
<keyword evidence="7 8" id="KW-0472">Membrane</keyword>
<feature type="transmembrane region" description="Helical" evidence="8">
    <location>
        <begin position="357"/>
        <end position="378"/>
    </location>
</feature>
<feature type="domain" description="ABC transmembrane type-1" evidence="9">
    <location>
        <begin position="352"/>
        <end position="558"/>
    </location>
</feature>
<evidence type="ECO:0000313" key="11">
    <source>
        <dbReference type="Proteomes" id="UP000199377"/>
    </source>
</evidence>
<dbReference type="STRING" id="1114924.SAMN05216258_106164"/>
<dbReference type="InterPro" id="IPR035906">
    <property type="entry name" value="MetI-like_sf"/>
</dbReference>
<reference evidence="10 11" key="1">
    <citation type="submission" date="2016-10" db="EMBL/GenBank/DDBJ databases">
        <authorList>
            <person name="de Groot N.N."/>
        </authorList>
    </citation>
    <scope>NUCLEOTIDE SEQUENCE [LARGE SCALE GENOMIC DNA]</scope>
    <source>
        <strain evidence="10 11">CGMCC 1.11030</strain>
    </source>
</reference>
<keyword evidence="2 8" id="KW-0813">Transport</keyword>
<comment type="subcellular location">
    <subcellularLocation>
        <location evidence="1">Cell inner membrane</location>
        <topology evidence="1">Multi-pass membrane protein</topology>
    </subcellularLocation>
    <subcellularLocation>
        <location evidence="8">Cell membrane</location>
        <topology evidence="8">Multi-pass membrane protein</topology>
    </subcellularLocation>
</comment>
<dbReference type="GO" id="GO:0005886">
    <property type="term" value="C:plasma membrane"/>
    <property type="evidence" value="ECO:0007669"/>
    <property type="project" value="UniProtKB-SubCell"/>
</dbReference>
<proteinExistence type="inferred from homology"/>
<evidence type="ECO:0000256" key="6">
    <source>
        <dbReference type="ARBA" id="ARBA00022989"/>
    </source>
</evidence>
<evidence type="ECO:0000313" key="10">
    <source>
        <dbReference type="EMBL" id="SFI38978.1"/>
    </source>
</evidence>
<feature type="transmembrane region" description="Helical" evidence="8">
    <location>
        <begin position="219"/>
        <end position="241"/>
    </location>
</feature>
<gene>
    <name evidence="10" type="ORF">SAMN05216258_106164</name>
</gene>
<feature type="transmembrane region" description="Helical" evidence="8">
    <location>
        <begin position="390"/>
        <end position="413"/>
    </location>
</feature>
<dbReference type="AlphaFoldDB" id="A0A1I3HT87"/>
<dbReference type="SUPFAM" id="SSF161098">
    <property type="entry name" value="MetI-like"/>
    <property type="match status" value="2"/>
</dbReference>
<dbReference type="PANTHER" id="PTHR43357">
    <property type="entry name" value="INNER MEMBRANE ABC TRANSPORTER PERMEASE PROTEIN YDCV"/>
    <property type="match status" value="1"/>
</dbReference>
<dbReference type="RefSeq" id="WP_092860519.1">
    <property type="nucleotide sequence ID" value="NZ_FOQH01000006.1"/>
</dbReference>
<name>A0A1I3HT87_9RHOB</name>
<evidence type="ECO:0000256" key="2">
    <source>
        <dbReference type="ARBA" id="ARBA00022448"/>
    </source>
</evidence>
<dbReference type="GO" id="GO:0055085">
    <property type="term" value="P:transmembrane transport"/>
    <property type="evidence" value="ECO:0007669"/>
    <property type="project" value="InterPro"/>
</dbReference>
<feature type="domain" description="ABC transmembrane type-1" evidence="9">
    <location>
        <begin position="75"/>
        <end position="279"/>
    </location>
</feature>
<evidence type="ECO:0000256" key="8">
    <source>
        <dbReference type="RuleBase" id="RU363032"/>
    </source>
</evidence>
<keyword evidence="4" id="KW-0997">Cell inner membrane</keyword>
<feature type="transmembrane region" description="Helical" evidence="8">
    <location>
        <begin position="261"/>
        <end position="280"/>
    </location>
</feature>
<feature type="transmembrane region" description="Helical" evidence="8">
    <location>
        <begin position="110"/>
        <end position="130"/>
    </location>
</feature>
<feature type="transmembrane region" description="Helical" evidence="8">
    <location>
        <begin position="312"/>
        <end position="337"/>
    </location>
</feature>
<evidence type="ECO:0000256" key="3">
    <source>
        <dbReference type="ARBA" id="ARBA00022475"/>
    </source>
</evidence>